<reference evidence="2 3" key="1">
    <citation type="journal article" date="2019" name="Commun. Biol.">
        <title>The bagworm genome reveals a unique fibroin gene that provides high tensile strength.</title>
        <authorList>
            <person name="Kono N."/>
            <person name="Nakamura H."/>
            <person name="Ohtoshi R."/>
            <person name="Tomita M."/>
            <person name="Numata K."/>
            <person name="Arakawa K."/>
        </authorList>
    </citation>
    <scope>NUCLEOTIDE SEQUENCE [LARGE SCALE GENOMIC DNA]</scope>
</reference>
<dbReference type="AlphaFoldDB" id="A0A4C1Z1J1"/>
<evidence type="ECO:0000256" key="1">
    <source>
        <dbReference type="SAM" id="MobiDB-lite"/>
    </source>
</evidence>
<protein>
    <submittedName>
        <fullName evidence="2">Uncharacterized protein</fullName>
    </submittedName>
</protein>
<keyword evidence="3" id="KW-1185">Reference proteome</keyword>
<feature type="compositionally biased region" description="Low complexity" evidence="1">
    <location>
        <begin position="41"/>
        <end position="51"/>
    </location>
</feature>
<evidence type="ECO:0000313" key="3">
    <source>
        <dbReference type="Proteomes" id="UP000299102"/>
    </source>
</evidence>
<sequence>MVDLSGAPAHAGSQGRPPDTHPGHIHLPSGARRRRPRRAADTAPAALATAKADLRNVAPPPPPSTGPPHRYTTSRFASTLVSRSQTRLDSFSATLLRKHYCNIIVVGFDKVVLYHMRLRAVTCTTLIYKYIKYVTSIINVVS</sequence>
<dbReference type="EMBL" id="BGZK01001565">
    <property type="protein sequence ID" value="GBP82456.1"/>
    <property type="molecule type" value="Genomic_DNA"/>
</dbReference>
<evidence type="ECO:0000313" key="2">
    <source>
        <dbReference type="EMBL" id="GBP82456.1"/>
    </source>
</evidence>
<proteinExistence type="predicted"/>
<comment type="caution">
    <text evidence="2">The sequence shown here is derived from an EMBL/GenBank/DDBJ whole genome shotgun (WGS) entry which is preliminary data.</text>
</comment>
<dbReference type="Proteomes" id="UP000299102">
    <property type="component" value="Unassembled WGS sequence"/>
</dbReference>
<feature type="region of interest" description="Disordered" evidence="1">
    <location>
        <begin position="1"/>
        <end position="72"/>
    </location>
</feature>
<gene>
    <name evidence="2" type="ORF">EVAR_60185_1</name>
</gene>
<organism evidence="2 3">
    <name type="scientific">Eumeta variegata</name>
    <name type="common">Bagworm moth</name>
    <name type="synonym">Eumeta japonica</name>
    <dbReference type="NCBI Taxonomy" id="151549"/>
    <lineage>
        <taxon>Eukaryota</taxon>
        <taxon>Metazoa</taxon>
        <taxon>Ecdysozoa</taxon>
        <taxon>Arthropoda</taxon>
        <taxon>Hexapoda</taxon>
        <taxon>Insecta</taxon>
        <taxon>Pterygota</taxon>
        <taxon>Neoptera</taxon>
        <taxon>Endopterygota</taxon>
        <taxon>Lepidoptera</taxon>
        <taxon>Glossata</taxon>
        <taxon>Ditrysia</taxon>
        <taxon>Tineoidea</taxon>
        <taxon>Psychidae</taxon>
        <taxon>Oiketicinae</taxon>
        <taxon>Eumeta</taxon>
    </lineage>
</organism>
<name>A0A4C1Z1J1_EUMVA</name>
<accession>A0A4C1Z1J1</accession>